<evidence type="ECO:0000313" key="1">
    <source>
        <dbReference type="EMBL" id="TSE03177.1"/>
    </source>
</evidence>
<accession>A0A554VAJ0</accession>
<proteinExistence type="predicted"/>
<name>A0A554VAJ0_9FLAO</name>
<evidence type="ECO:0000313" key="2">
    <source>
        <dbReference type="Proteomes" id="UP000318833"/>
    </source>
</evidence>
<dbReference type="InterPro" id="IPR025850">
    <property type="entry name" value="SUKH-3"/>
</dbReference>
<dbReference type="Proteomes" id="UP000318833">
    <property type="component" value="Unassembled WGS sequence"/>
</dbReference>
<organism evidence="1 2">
    <name type="scientific">Aquimarina algiphila</name>
    <dbReference type="NCBI Taxonomy" id="2047982"/>
    <lineage>
        <taxon>Bacteria</taxon>
        <taxon>Pseudomonadati</taxon>
        <taxon>Bacteroidota</taxon>
        <taxon>Flavobacteriia</taxon>
        <taxon>Flavobacteriales</taxon>
        <taxon>Flavobacteriaceae</taxon>
        <taxon>Aquimarina</taxon>
    </lineage>
</organism>
<sequence>MNKLKNLLICRDFEDWKTPFYQLLEGKSNLIEFEKEVYKLSNLEDILEKDLYIDLLSYNYEDKSQFTEILQLVKRIINIDDFYRWKLCNLLKESGLDFKNPNLESITNYELPNLLLEIYGEMEIGEVGQGEEQAKSNITFLKSPLKSDLEDYWVTIIGEVVQVGLAHHGNIIIFMNNEGIMYIYIELTNKMYIGGDFEKTMSKLLFGLDYGKLISLPAIDNL</sequence>
<reference evidence="1 2" key="1">
    <citation type="submission" date="2019-07" db="EMBL/GenBank/DDBJ databases">
        <title>The draft genome sequence of Aquimarina algiphila M91.</title>
        <authorList>
            <person name="Meng X."/>
        </authorList>
    </citation>
    <scope>NUCLEOTIDE SEQUENCE [LARGE SCALE GENOMIC DNA]</scope>
    <source>
        <strain evidence="1 2">M91</strain>
    </source>
</reference>
<dbReference type="EMBL" id="VLNR01000123">
    <property type="protein sequence ID" value="TSE03177.1"/>
    <property type="molecule type" value="Genomic_DNA"/>
</dbReference>
<protein>
    <submittedName>
        <fullName evidence="1">Uncharacterized protein</fullName>
    </submittedName>
</protein>
<dbReference type="Pfam" id="PF14433">
    <property type="entry name" value="SUKH-3"/>
    <property type="match status" value="1"/>
</dbReference>
<gene>
    <name evidence="1" type="ORF">FOF46_29855</name>
</gene>
<keyword evidence="2" id="KW-1185">Reference proteome</keyword>
<dbReference type="RefSeq" id="WP_143919091.1">
    <property type="nucleotide sequence ID" value="NZ_CANMXV010000089.1"/>
</dbReference>
<dbReference type="AlphaFoldDB" id="A0A554VAJ0"/>
<dbReference type="OrthoDB" id="6314349at2"/>
<comment type="caution">
    <text evidence="1">The sequence shown here is derived from an EMBL/GenBank/DDBJ whole genome shotgun (WGS) entry which is preliminary data.</text>
</comment>